<evidence type="ECO:0000313" key="4">
    <source>
        <dbReference type="Proteomes" id="UP000178735"/>
    </source>
</evidence>
<feature type="signal peptide" evidence="2">
    <location>
        <begin position="1"/>
        <end position="28"/>
    </location>
</feature>
<keyword evidence="2" id="KW-0732">Signal</keyword>
<evidence type="ECO:0000313" key="3">
    <source>
        <dbReference type="EMBL" id="OGM01168.1"/>
    </source>
</evidence>
<sequence length="260" mass="29447">MKKISISNKKIFISILTLALILSFSGRAASSASFEDVELKLSDAQKFQLDLPAAADASDAENKTSDHNEKLAEIIKRYNEKHRAEYLAAMEKYQVKNQKGPEKKGAFGKMGPRPDMKEMNRMGRADHDAKGRGQDRSINNTKSGVTRYTPPGEKIDPLFSLEQPNQTSDVFSYAGSLIFGMVMRYPVEYAKKYARNYANKNYKKQADQIGRTRQTVSDAYHKPVRTIENSISKNFFNGGTDEVNLNFFYMRSTMGVRMSY</sequence>
<dbReference type="Proteomes" id="UP000178735">
    <property type="component" value="Unassembled WGS sequence"/>
</dbReference>
<dbReference type="EMBL" id="MGFH01000239">
    <property type="protein sequence ID" value="OGM01168.1"/>
    <property type="molecule type" value="Genomic_DNA"/>
</dbReference>
<gene>
    <name evidence="3" type="ORF">A2008_07385</name>
</gene>
<evidence type="ECO:0008006" key="5">
    <source>
        <dbReference type="Google" id="ProtNLM"/>
    </source>
</evidence>
<proteinExistence type="predicted"/>
<protein>
    <recommendedName>
        <fullName evidence="5">DUF5683 domain-containing protein</fullName>
    </recommendedName>
</protein>
<feature type="compositionally biased region" description="Basic and acidic residues" evidence="1">
    <location>
        <begin position="125"/>
        <end position="135"/>
    </location>
</feature>
<evidence type="ECO:0000256" key="2">
    <source>
        <dbReference type="SAM" id="SignalP"/>
    </source>
</evidence>
<feature type="compositionally biased region" description="Polar residues" evidence="1">
    <location>
        <begin position="136"/>
        <end position="146"/>
    </location>
</feature>
<evidence type="ECO:0000256" key="1">
    <source>
        <dbReference type="SAM" id="MobiDB-lite"/>
    </source>
</evidence>
<reference evidence="3 4" key="1">
    <citation type="journal article" date="2016" name="Nat. Commun.">
        <title>Thousands of microbial genomes shed light on interconnected biogeochemical processes in an aquifer system.</title>
        <authorList>
            <person name="Anantharaman K."/>
            <person name="Brown C.T."/>
            <person name="Hug L.A."/>
            <person name="Sharon I."/>
            <person name="Castelle C.J."/>
            <person name="Probst A.J."/>
            <person name="Thomas B.C."/>
            <person name="Singh A."/>
            <person name="Wilkins M.J."/>
            <person name="Karaoz U."/>
            <person name="Brodie E.L."/>
            <person name="Williams K.H."/>
            <person name="Hubbard S.S."/>
            <person name="Banfield J.F."/>
        </authorList>
    </citation>
    <scope>NUCLEOTIDE SEQUENCE [LARGE SCALE GENOMIC DNA]</scope>
</reference>
<dbReference type="AlphaFoldDB" id="A0A1F7WG64"/>
<accession>A0A1F7WG64</accession>
<organism evidence="3 4">
    <name type="scientific">Candidatus Wallbacteria bacterium GWC2_49_35</name>
    <dbReference type="NCBI Taxonomy" id="1817813"/>
    <lineage>
        <taxon>Bacteria</taxon>
        <taxon>Candidatus Walliibacteriota</taxon>
    </lineage>
</organism>
<name>A0A1F7WG64_9BACT</name>
<feature type="chain" id="PRO_5009533406" description="DUF5683 domain-containing protein" evidence="2">
    <location>
        <begin position="29"/>
        <end position="260"/>
    </location>
</feature>
<comment type="caution">
    <text evidence="3">The sequence shown here is derived from an EMBL/GenBank/DDBJ whole genome shotgun (WGS) entry which is preliminary data.</text>
</comment>
<feature type="region of interest" description="Disordered" evidence="1">
    <location>
        <begin position="125"/>
        <end position="151"/>
    </location>
</feature>